<reference evidence="2" key="1">
    <citation type="submission" date="2019-06" db="EMBL/GenBank/DDBJ databases">
        <authorList>
            <person name="Zheng W."/>
        </authorList>
    </citation>
    <scope>NUCLEOTIDE SEQUENCE</scope>
    <source>
        <strain evidence="2">QDHG01</strain>
    </source>
</reference>
<comment type="caution">
    <text evidence="2">The sequence shown here is derived from an EMBL/GenBank/DDBJ whole genome shotgun (WGS) entry which is preliminary data.</text>
</comment>
<gene>
    <name evidence="2" type="ORF">FGO68_gene5760</name>
</gene>
<accession>A0A8J8NJP2</accession>
<dbReference type="AlphaFoldDB" id="A0A8J8NJP2"/>
<feature type="region of interest" description="Disordered" evidence="1">
    <location>
        <begin position="1"/>
        <end position="47"/>
    </location>
</feature>
<feature type="region of interest" description="Disordered" evidence="1">
    <location>
        <begin position="121"/>
        <end position="145"/>
    </location>
</feature>
<name>A0A8J8NJP2_HALGN</name>
<dbReference type="Proteomes" id="UP000785679">
    <property type="component" value="Unassembled WGS sequence"/>
</dbReference>
<protein>
    <submittedName>
        <fullName evidence="2">Uncharacterized protein</fullName>
    </submittedName>
</protein>
<feature type="compositionally biased region" description="Basic and acidic residues" evidence="1">
    <location>
        <begin position="1"/>
        <end position="41"/>
    </location>
</feature>
<feature type="compositionally biased region" description="Basic and acidic residues" evidence="1">
    <location>
        <begin position="136"/>
        <end position="145"/>
    </location>
</feature>
<proteinExistence type="predicted"/>
<keyword evidence="3" id="KW-1185">Reference proteome</keyword>
<evidence type="ECO:0000256" key="1">
    <source>
        <dbReference type="SAM" id="MobiDB-lite"/>
    </source>
</evidence>
<organism evidence="2 3">
    <name type="scientific">Halteria grandinella</name>
    <dbReference type="NCBI Taxonomy" id="5974"/>
    <lineage>
        <taxon>Eukaryota</taxon>
        <taxon>Sar</taxon>
        <taxon>Alveolata</taxon>
        <taxon>Ciliophora</taxon>
        <taxon>Intramacronucleata</taxon>
        <taxon>Spirotrichea</taxon>
        <taxon>Stichotrichia</taxon>
        <taxon>Sporadotrichida</taxon>
        <taxon>Halteriidae</taxon>
        <taxon>Halteria</taxon>
    </lineage>
</organism>
<evidence type="ECO:0000313" key="3">
    <source>
        <dbReference type="Proteomes" id="UP000785679"/>
    </source>
</evidence>
<dbReference type="EMBL" id="RRYP01014449">
    <property type="protein sequence ID" value="TNV75973.1"/>
    <property type="molecule type" value="Genomic_DNA"/>
</dbReference>
<sequence>MYDRMMSKPERNEQSLVDFEQKKWDAKDRERKDQMQGREQETQQDYVSELNQINDEIARQRRAWEEEARSEIAYTQKTGLSAPVVDSASSKLSLAMTPLVKQRWDQILTPHEKEKLAEVIQDKQRQGHMQMLAKRKREEERAARQAKIEEIKKRVKKTEDTQ</sequence>
<evidence type="ECO:0000313" key="2">
    <source>
        <dbReference type="EMBL" id="TNV75973.1"/>
    </source>
</evidence>